<feature type="transmembrane region" description="Helical" evidence="2">
    <location>
        <begin position="2047"/>
        <end position="2064"/>
    </location>
</feature>
<feature type="transmembrane region" description="Helical" evidence="2">
    <location>
        <begin position="2458"/>
        <end position="2477"/>
    </location>
</feature>
<feature type="region of interest" description="Disordered" evidence="1">
    <location>
        <begin position="1"/>
        <end position="84"/>
    </location>
</feature>
<feature type="transmembrane region" description="Helical" evidence="2">
    <location>
        <begin position="2253"/>
        <end position="2276"/>
    </location>
</feature>
<dbReference type="Gene3D" id="2.60.40.2810">
    <property type="match status" value="1"/>
</dbReference>
<accession>A0AAE0FG71</accession>
<dbReference type="Gene3D" id="2.10.50.10">
    <property type="entry name" value="Tumor Necrosis Factor Receptor, subunit A, domain 2"/>
    <property type="match status" value="1"/>
</dbReference>
<feature type="compositionally biased region" description="Low complexity" evidence="1">
    <location>
        <begin position="2211"/>
        <end position="2222"/>
    </location>
</feature>
<protein>
    <submittedName>
        <fullName evidence="3">Uncharacterized protein</fullName>
    </submittedName>
</protein>
<dbReference type="Pfam" id="PF17963">
    <property type="entry name" value="Big_9"/>
    <property type="match status" value="2"/>
</dbReference>
<dbReference type="PANTHER" id="PTHR11319:SF35">
    <property type="entry name" value="OUTER MEMBRANE PROTEIN PMPC-RELATED"/>
    <property type="match status" value="1"/>
</dbReference>
<keyword evidence="2" id="KW-1133">Transmembrane helix</keyword>
<organism evidence="3 4">
    <name type="scientific">Cymbomonas tetramitiformis</name>
    <dbReference type="NCBI Taxonomy" id="36881"/>
    <lineage>
        <taxon>Eukaryota</taxon>
        <taxon>Viridiplantae</taxon>
        <taxon>Chlorophyta</taxon>
        <taxon>Pyramimonadophyceae</taxon>
        <taxon>Pyramimonadales</taxon>
        <taxon>Pyramimonadaceae</taxon>
        <taxon>Cymbomonas</taxon>
    </lineage>
</organism>
<evidence type="ECO:0000256" key="2">
    <source>
        <dbReference type="SAM" id="Phobius"/>
    </source>
</evidence>
<feature type="compositionally biased region" description="Pro residues" evidence="1">
    <location>
        <begin position="18"/>
        <end position="30"/>
    </location>
</feature>
<dbReference type="Proteomes" id="UP001190700">
    <property type="component" value="Unassembled WGS sequence"/>
</dbReference>
<comment type="caution">
    <text evidence="3">The sequence shown here is derived from an EMBL/GenBank/DDBJ whole genome shotgun (WGS) entry which is preliminary data.</text>
</comment>
<feature type="transmembrane region" description="Helical" evidence="2">
    <location>
        <begin position="2311"/>
        <end position="2335"/>
    </location>
</feature>
<gene>
    <name evidence="3" type="ORF">CYMTET_32222</name>
</gene>
<evidence type="ECO:0000313" key="3">
    <source>
        <dbReference type="EMBL" id="KAK3258741.1"/>
    </source>
</evidence>
<feature type="transmembrane region" description="Helical" evidence="2">
    <location>
        <begin position="2431"/>
        <end position="2451"/>
    </location>
</feature>
<evidence type="ECO:0000313" key="4">
    <source>
        <dbReference type="Proteomes" id="UP001190700"/>
    </source>
</evidence>
<feature type="compositionally biased region" description="Low complexity" evidence="1">
    <location>
        <begin position="7"/>
        <end position="17"/>
    </location>
</feature>
<feature type="region of interest" description="Disordered" evidence="1">
    <location>
        <begin position="2211"/>
        <end position="2240"/>
    </location>
</feature>
<dbReference type="SUPFAM" id="SSF57184">
    <property type="entry name" value="Growth factor receptor domain"/>
    <property type="match status" value="1"/>
</dbReference>
<feature type="compositionally biased region" description="Pro residues" evidence="1">
    <location>
        <begin position="52"/>
        <end position="73"/>
    </location>
</feature>
<keyword evidence="2" id="KW-0812">Transmembrane</keyword>
<dbReference type="EMBL" id="LGRX02019289">
    <property type="protein sequence ID" value="KAK3258741.1"/>
    <property type="molecule type" value="Genomic_DNA"/>
</dbReference>
<proteinExistence type="predicted"/>
<evidence type="ECO:0000256" key="1">
    <source>
        <dbReference type="SAM" id="MobiDB-lite"/>
    </source>
</evidence>
<dbReference type="PANTHER" id="PTHR11319">
    <property type="entry name" value="G PROTEIN-COUPLED RECEPTOR-RELATED"/>
    <property type="match status" value="1"/>
</dbReference>
<dbReference type="SMART" id="SM01411">
    <property type="entry name" value="Ephrin_rec_like"/>
    <property type="match status" value="2"/>
</dbReference>
<feature type="transmembrane region" description="Helical" evidence="2">
    <location>
        <begin position="2014"/>
        <end position="2035"/>
    </location>
</feature>
<feature type="transmembrane region" description="Helical" evidence="2">
    <location>
        <begin position="2100"/>
        <end position="2120"/>
    </location>
</feature>
<sequence>MIPTTESPTTGPSQVPTVSPPTSGPTPSPTSSPTQSPSKAPTSSPTQSPSKTPLPLPKLPQCLPPPPPPPPSPQTLHQSHPPEFLLGYPSLNTITATSSTLSLATSKNASVYYILQLASLPSPSQAEILAGRGADGSTPLAAGTANTSIAAVLDKPLTGLQHSTQYAVFAVPTDFSGSGATGSISEWTVGFMPISSLNASEAGLVATYELQLTQPPTADVSVRVYLSSSDQTQAHLGETAAAAAAGSYVDVNVAIPASRWSVPVQIIVAAVDDYLVEGGHSVAVRHTVTSQDSEYNGIDIPGVRTYIEDDDTDVNITFTPSQFTVTEGSYANFTITLTGAIPEGETVTVTLAATDASHIAFNPTTFTFSGSSAIEAQEAWVYATDNFFVDYDRTTTLSVTASSAIQPYNDLGTLLSYGTIVDNDVGADGLQLGADLVAARRRERRRGLLQGQGKPPKEFEARGSAATAHATEAHSHHRDHYSQAEAWAVESILTEGDGVAWRFGAALTAKPQSLVTISFWQVEDANSTIPLERQQLVMTPPSLSFTPTEWQTMKEVEIQALADTIAEGTHIIYVLGQTFSEDAFFDGRYTADLLNLTVLEDPEQKDPLIINPQEVQSAVVQEGSTSSFFAGGLRSQPLHPVRLEEYLLSEEERQALARLEYTAVVPFSMEAHYLPVTLSFSSVDDRVQYEDYTVDFEYITRSNDSYYNNLTVLPLRLTFLDNDMAGVTVAPLAMQLVGNNSMTVDVSLDSEPQGGSFVMVTPQPSSIDLLVTETDTGSGTLNFTAGTSRLSAQVTYLGSVAAATSIIESISWQVSSEDPFYDRLSPAVVANVTVTIHPEINNTGNPCNTPRWCTEVPSATWEQVGSTLHCTESYPPGMAVPDRSQYIVEAYLRLVPGSDELSSAAKRVCGVPINGTSPDEYVILGSSKTGGNWTVQDYVVDPVADQCQVCITDSSDVELFALATRRAPVIIIPVDRVIPTFRASAKEVLIDPGILVEEDGVDVEIEVTHAVLTITSCDPTQDRLGLANPSMQQNMSELNYTIMLVGYNSSSEQCIYHLMAADNGTIDSSDRLEAALREVTYENGDSDRTGGLREILLNVEVVYTSESGDTNYTGMVDSERTLSVFIEELNRAPVITISEDPPALYITENQAKFLDSGIMVEDWDRDWLYGAEVDLPCYDSDMLYLDTSRTWEEEAELSMTTRARLANVTALVDTTCPVAQAPTWCRDASQVNQDALVDCPPCNCKLVLSGFANAATYQVLLRRVTLSIPGPRVVYHTRTATFIASDAYSTSTPATRSVVVTPVNDAPVILDQAVIGAVEDGPAVVGEMRAEDPEGGVLWYTVICEPSKGSLEVLNANTGAVTYTPDLDQIGRDSFIFQAYDGELNSPLGTVQIEIAPVNDPPTAFNSSLTVLENRTAYANLSAYDVDGDAEIMEYIIITEPRSVDALYLTDETATLHRSGQNPYSFLAAPGSLAVEEEADFFEFVAVDRHAAVSNIARVEISVVRIGTVPEPPLALNVTLEIREGGSAAGLLPVNGSQPGAWLVHELALPVPAFGEANILDQFTGKFEYTPQTDATGMDHFGYSVHDILSQSSSATVTIIVLPVNDAPVWDCAASDDAPGAPACPGFISVLPVSTDDTALYQVPNSTSCLPHNPDAAPLVDAEYFAVGHSPEDTETTAACLDFSHVNETHTRVTARMGEPVLIPLSGHDVEDGTVYGTIATLPARGDLYTELFHDRLEVNDTTSNGASSSYATLAAMLRPQEEWRRVDRVPFNLTEAFVVFAAEDFLDRGEEYAAFSWFLADTAGLVSTERTVAVAVQCRPGYYINGTACAACPPGYIGEGTMWDLAECMPCEPGTHSPGPGGMTCISCMADTYSAEAAAAQCTDCPRQMTSTMGASSLRSCRCTAGWWQASAAECVACRDGCEVCDEMGQESPKPAAGHWVDPNDPGHVLECIPAEACPELATVAEVQEGRCGPDTEGTARYTGERCESCARQHYRSGGLCVKCAWSRERHEMLAWMLLLVLPMLAGPLVAMFSHRYRGLHALNSLVDYLQVTSTFSAFDGLWPESTRRLLKRYSYWSLHPNLFASECLEMDDSFTLKYTGVLAANGIMLVSMVLFFFIKELVSRRRTRQLLASLSARFRTKRRLASERDDEMATPNTVMALPTPAVRVMQQPRSAQQRLQFRSERDNAHVALAWVRNKLRLSTLFSGSASAAARPGSGSPEEPVRGGLATPSDSPTPVDRADITAHHRSRFVCSVTLLLLWGCAPIVQSLLLLFTCRQVEEDCGDKDAFFVLEHHPSMLCWDLGSWGRWLPLGALGLIAAGLGIPAALATVLYRHRPGGPKPFIHILLQAGALKRDDDGNIGEDEAGKVGLKDYTAEGCHVETAVFHKRFGLLFNALKEEWYMWEVCVLARRIVIMTVVVAVGVDAVQLIWTMLILLLFLLITTVAQPYMKLRHTIIANTATGASIIIAFCGFLFSVDLLSDRSRDAVEVMGNLIIVAVPFLLLLMLMLDLSEGLRDMIFVIQGMITRGDLWKQRSHNIMILTSAEFFLNDGGITLMVREAQECLARPVVRELRILYKMATDDSRRHIAEVVHDIHERCSRREKAAKGTQIEYAEGVSSIISAGYQPTFLEYMLTRASQKQKEDTAFIFTLLRYSRYNSPDEQLANLALTGKIVSGTEDEVAI</sequence>
<name>A0AAE0FG71_9CHLO</name>
<keyword evidence="4" id="KW-1185">Reference proteome</keyword>
<feature type="compositionally biased region" description="Low complexity" evidence="1">
    <location>
        <begin position="31"/>
        <end position="51"/>
    </location>
</feature>
<reference evidence="3 4" key="1">
    <citation type="journal article" date="2015" name="Genome Biol. Evol.">
        <title>Comparative Genomics of a Bacterivorous Green Alga Reveals Evolutionary Causalities and Consequences of Phago-Mixotrophic Mode of Nutrition.</title>
        <authorList>
            <person name="Burns J.A."/>
            <person name="Paasch A."/>
            <person name="Narechania A."/>
            <person name="Kim E."/>
        </authorList>
    </citation>
    <scope>NUCLEOTIDE SEQUENCE [LARGE SCALE GENOMIC DNA]</scope>
    <source>
        <strain evidence="3 4">PLY_AMNH</strain>
    </source>
</reference>
<feature type="transmembrane region" description="Helical" evidence="2">
    <location>
        <begin position="2492"/>
        <end position="2511"/>
    </location>
</feature>
<dbReference type="InterPro" id="IPR009030">
    <property type="entry name" value="Growth_fac_rcpt_cys_sf"/>
</dbReference>
<keyword evidence="2" id="KW-0472">Membrane</keyword>